<organism evidence="3 4">
    <name type="scientific">Nocardia implantans</name>
    <dbReference type="NCBI Taxonomy" id="3108168"/>
    <lineage>
        <taxon>Bacteria</taxon>
        <taxon>Bacillati</taxon>
        <taxon>Actinomycetota</taxon>
        <taxon>Actinomycetes</taxon>
        <taxon>Mycobacteriales</taxon>
        <taxon>Nocardiaceae</taxon>
        <taxon>Nocardia</taxon>
    </lineage>
</organism>
<reference evidence="3 4" key="1">
    <citation type="submission" date="2023-12" db="EMBL/GenBank/DDBJ databases">
        <title>novel species in genus Nocarida.</title>
        <authorList>
            <person name="Li Z."/>
        </authorList>
    </citation>
    <scope>NUCLEOTIDE SEQUENCE [LARGE SCALE GENOMIC DNA]</scope>
    <source>
        <strain evidence="3 4">CDC186</strain>
    </source>
</reference>
<keyword evidence="4" id="KW-1185">Reference proteome</keyword>
<feature type="transmembrane region" description="Helical" evidence="1">
    <location>
        <begin position="105"/>
        <end position="126"/>
    </location>
</feature>
<dbReference type="RefSeq" id="WP_195080368.1">
    <property type="nucleotide sequence ID" value="NZ_JAYESH010000013.1"/>
</dbReference>
<comment type="caution">
    <text evidence="3">The sequence shown here is derived from an EMBL/GenBank/DDBJ whole genome shotgun (WGS) entry which is preliminary data.</text>
</comment>
<name>A0ABU6AWT6_9NOCA</name>
<sequence length="349" mass="36584">MNSTPPTVSVVVSVFAVLVTAGRWWLVNDAPADRLINRALSWNLASLAGYSIAAAAGNEQLGQQVLLGIGAASLSHAYGLAKLLDGASPAGVGARQRRYNAAAGVYALITAGCTVADALGAGLGSVLDWEGLLWSAAGVFIGFVGLLLARACIRELRLVASSLRERLTYSALLLLGLYCAVSTVGGITQVAAGAVPGDPGPAWAAASIVAFGVLAALVSIPLLEALALRAGLDRDARACRRLRPLWRDLTTAVPEVVLPPHDSGSASRLYRMSVEIEDALVVLRNYTPAPGHSPADDRHAVRAAYAAWLERCGPIGPSTRGDDHAGRLRFLLDLARRWPRRPAFDGYIG</sequence>
<feature type="transmembrane region" description="Helical" evidence="1">
    <location>
        <begin position="169"/>
        <end position="191"/>
    </location>
</feature>
<keyword evidence="1" id="KW-0812">Transmembrane</keyword>
<evidence type="ECO:0000313" key="4">
    <source>
        <dbReference type="Proteomes" id="UP001348098"/>
    </source>
</evidence>
<feature type="domain" description="DUF6545" evidence="2">
    <location>
        <begin position="233"/>
        <end position="338"/>
    </location>
</feature>
<proteinExistence type="predicted"/>
<keyword evidence="1" id="KW-0472">Membrane</keyword>
<evidence type="ECO:0000259" key="2">
    <source>
        <dbReference type="Pfam" id="PF20182"/>
    </source>
</evidence>
<gene>
    <name evidence="3" type="ORF">U3653_17160</name>
</gene>
<feature type="transmembrane region" description="Helical" evidence="1">
    <location>
        <begin position="203"/>
        <end position="227"/>
    </location>
</feature>
<dbReference type="EMBL" id="JAYKYQ010000006">
    <property type="protein sequence ID" value="MEB3511762.1"/>
    <property type="molecule type" value="Genomic_DNA"/>
</dbReference>
<protein>
    <submittedName>
        <fullName evidence="3">DUF6545 domain-containing protein</fullName>
    </submittedName>
</protein>
<feature type="transmembrane region" description="Helical" evidence="1">
    <location>
        <begin position="6"/>
        <end position="27"/>
    </location>
</feature>
<keyword evidence="1" id="KW-1133">Transmembrane helix</keyword>
<dbReference type="InterPro" id="IPR046675">
    <property type="entry name" value="DUF6545"/>
</dbReference>
<dbReference type="Proteomes" id="UP001348098">
    <property type="component" value="Unassembled WGS sequence"/>
</dbReference>
<evidence type="ECO:0000256" key="1">
    <source>
        <dbReference type="SAM" id="Phobius"/>
    </source>
</evidence>
<evidence type="ECO:0000313" key="3">
    <source>
        <dbReference type="EMBL" id="MEB3511762.1"/>
    </source>
</evidence>
<feature type="transmembrane region" description="Helical" evidence="1">
    <location>
        <begin position="132"/>
        <end position="149"/>
    </location>
</feature>
<dbReference type="Pfam" id="PF20182">
    <property type="entry name" value="DUF6545"/>
    <property type="match status" value="1"/>
</dbReference>
<accession>A0ABU6AWT6</accession>